<name>A0A1B7XJI8_9BACT</name>
<dbReference type="STRING" id="1560234.SP90_03425"/>
<dbReference type="GO" id="GO:0016491">
    <property type="term" value="F:oxidoreductase activity"/>
    <property type="evidence" value="ECO:0007669"/>
    <property type="project" value="InterPro"/>
</dbReference>
<organism evidence="2 3">
    <name type="scientific">Halodesulfovibrio spirochaetisodalis</name>
    <dbReference type="NCBI Taxonomy" id="1560234"/>
    <lineage>
        <taxon>Bacteria</taxon>
        <taxon>Pseudomonadati</taxon>
        <taxon>Thermodesulfobacteriota</taxon>
        <taxon>Desulfovibrionia</taxon>
        <taxon>Desulfovibrionales</taxon>
        <taxon>Desulfovibrionaceae</taxon>
        <taxon>Halodesulfovibrio</taxon>
    </lineage>
</organism>
<dbReference type="PROSITE" id="PS00028">
    <property type="entry name" value="ZINC_FINGER_C2H2_1"/>
    <property type="match status" value="1"/>
</dbReference>
<accession>A0A1B7XJI8</accession>
<dbReference type="Pfam" id="PF07992">
    <property type="entry name" value="Pyr_redox_2"/>
    <property type="match status" value="1"/>
</dbReference>
<dbReference type="InterPro" id="IPR023753">
    <property type="entry name" value="FAD/NAD-binding_dom"/>
</dbReference>
<gene>
    <name evidence="2" type="ORF">SP90_03425</name>
</gene>
<protein>
    <submittedName>
        <fullName evidence="2">Oxidoreductase</fullName>
    </submittedName>
</protein>
<keyword evidence="3" id="KW-1185">Reference proteome</keyword>
<dbReference type="PANTHER" id="PTHR43755:SF1">
    <property type="entry name" value="FAD-DEPENDENT PYRIDINE NUCLEOTIDE-DISULPHIDE OXIDOREDUCTASE"/>
    <property type="match status" value="1"/>
</dbReference>
<reference evidence="2 3" key="1">
    <citation type="submission" date="2015-01" db="EMBL/GenBank/DDBJ databases">
        <title>Desulfovibrio sp. JC271 draft genome sequence.</title>
        <authorList>
            <person name="Shivani Y."/>
            <person name="Subhash Y."/>
            <person name="Sasikala C."/>
            <person name="Ramana C.V."/>
        </authorList>
    </citation>
    <scope>NUCLEOTIDE SEQUENCE [LARGE SCALE GENOMIC DNA]</scope>
    <source>
        <strain evidence="2 3">JC271</strain>
    </source>
</reference>
<dbReference type="Proteomes" id="UP000091979">
    <property type="component" value="Unassembled WGS sequence"/>
</dbReference>
<evidence type="ECO:0000313" key="3">
    <source>
        <dbReference type="Proteomes" id="UP000091979"/>
    </source>
</evidence>
<comment type="caution">
    <text evidence="2">The sequence shown here is derived from an EMBL/GenBank/DDBJ whole genome shotgun (WGS) entry which is preliminary data.</text>
</comment>
<dbReference type="InterPro" id="IPR052541">
    <property type="entry name" value="SQRD"/>
</dbReference>
<dbReference type="RefSeq" id="WP_066852603.1">
    <property type="nucleotide sequence ID" value="NZ_JXMS01000004.1"/>
</dbReference>
<dbReference type="InterPro" id="IPR013087">
    <property type="entry name" value="Znf_C2H2_type"/>
</dbReference>
<sequence length="412" mass="46167">MKKLLILGSGCGGTMIAAKMRKLLAEKEWEITIIDRDPMHHYQPGWLFVPFGIYTPGDCVKPKAEFIPKGVNFVLDTITNIDPKNKVVSTKEGKYDYDWVVIGTGCRVVPEEVEGMMDDWRGDIHDFYTPDGAAALMPKLHDFTKGKLILNIAETPYKCPVAPLEFLYMADDFFKKRGVRDNIEIELVTPLTGAFTKSVANKILGGLCKEKGINIVPNFVLDSVDTKNKALVDVMGEEINYDLLVSIPPNFGQQVLEDSGIGDAMCFVPTDNYTLKAEEHENMYVIGDATNVPTSKAGSVAHFECDIICENLFSEINGGEAHHKFDGHSNCFIVTSLEKASLIDFNYETEPLPGKFPLPGVGPFDLLGDTRMNYYGKQMFRWVYYNLMLKGHELPFEPNMYMAGKIDVRKNK</sequence>
<dbReference type="OrthoDB" id="9802771at2"/>
<evidence type="ECO:0000313" key="2">
    <source>
        <dbReference type="EMBL" id="OBQ55692.1"/>
    </source>
</evidence>
<dbReference type="PANTHER" id="PTHR43755">
    <property type="match status" value="1"/>
</dbReference>
<dbReference type="AlphaFoldDB" id="A0A1B7XJI8"/>
<dbReference type="PATRIC" id="fig|1560234.3.peg.2556"/>
<evidence type="ECO:0000259" key="1">
    <source>
        <dbReference type="PROSITE" id="PS00028"/>
    </source>
</evidence>
<proteinExistence type="predicted"/>
<dbReference type="SUPFAM" id="SSF51905">
    <property type="entry name" value="FAD/NAD(P)-binding domain"/>
    <property type="match status" value="2"/>
</dbReference>
<dbReference type="Gene3D" id="3.50.50.60">
    <property type="entry name" value="FAD/NAD(P)-binding domain"/>
    <property type="match status" value="2"/>
</dbReference>
<dbReference type="EMBL" id="JXMS01000004">
    <property type="protein sequence ID" value="OBQ55692.1"/>
    <property type="molecule type" value="Genomic_DNA"/>
</dbReference>
<feature type="domain" description="C2H2-type" evidence="1">
    <location>
        <begin position="305"/>
        <end position="328"/>
    </location>
</feature>
<dbReference type="InterPro" id="IPR036188">
    <property type="entry name" value="FAD/NAD-bd_sf"/>
</dbReference>